<comment type="caution">
    <text evidence="2">The sequence shown here is derived from an EMBL/GenBank/DDBJ whole genome shotgun (WGS) entry which is preliminary data.</text>
</comment>
<name>A0ABU7S6Z4_9ACTN</name>
<dbReference type="PANTHER" id="PTHR31377:SF0">
    <property type="entry name" value="AGMATINE DEIMINASE-RELATED"/>
    <property type="match status" value="1"/>
</dbReference>
<dbReference type="Proteomes" id="UP001339911">
    <property type="component" value="Unassembled WGS sequence"/>
</dbReference>
<dbReference type="EMBL" id="JAZGQL010000001">
    <property type="protein sequence ID" value="MEE6305709.1"/>
    <property type="molecule type" value="Genomic_DNA"/>
</dbReference>
<evidence type="ECO:0000313" key="2">
    <source>
        <dbReference type="EMBL" id="MEE6305709.1"/>
    </source>
</evidence>
<accession>A0ABU7S6Z4</accession>
<dbReference type="RefSeq" id="WP_331206067.1">
    <property type="nucleotide sequence ID" value="NZ_JAZGQL010000001.1"/>
</dbReference>
<gene>
    <name evidence="2" type="ORF">V1634_02515</name>
</gene>
<dbReference type="PANTHER" id="PTHR31377">
    <property type="entry name" value="AGMATINE DEIMINASE-RELATED"/>
    <property type="match status" value="1"/>
</dbReference>
<dbReference type="Gene3D" id="3.75.10.10">
    <property type="entry name" value="L-arginine/glycine Amidinotransferase, Chain A"/>
    <property type="match status" value="1"/>
</dbReference>
<keyword evidence="1" id="KW-0378">Hydrolase</keyword>
<sequence>MLTFPPEWERHKATVVSWPRRPEVWGSVLPDARAEYESLIRTISESEEVLLVVHPADMASVTWAAKLPRLAVLRHPIDDGWVRDNGPLFCLDDARPVAVDFDFNSWGNRFRPSDGDRSLGRAVSGYFGVRRTWVPWVLEGGAVSTNGSGDLLSSAESVLHPNRNGRTTLEEATGILSSNLGVDRLIWIPHGLLEDLKNTDGHVDNVAVFCDSETVLVQSATGDNPNCERLAGNTEAIRSQAPDLTVVQCDRLPYVRLPDGSNQPAPYLNFVLTRDSIILPTVGSQSDAWARGFFREVFPGREVTFTPSYALTYGGGGPHCVTMQVPYF</sequence>
<dbReference type="SUPFAM" id="SSF55909">
    <property type="entry name" value="Pentein"/>
    <property type="match status" value="1"/>
</dbReference>
<dbReference type="Pfam" id="PF04371">
    <property type="entry name" value="PAD_porph"/>
    <property type="match status" value="1"/>
</dbReference>
<keyword evidence="3" id="KW-1185">Reference proteome</keyword>
<dbReference type="InterPro" id="IPR007466">
    <property type="entry name" value="Peptidyl-Arg-deiminase_porph"/>
</dbReference>
<proteinExistence type="predicted"/>
<evidence type="ECO:0000313" key="3">
    <source>
        <dbReference type="Proteomes" id="UP001339911"/>
    </source>
</evidence>
<reference evidence="2 3" key="1">
    <citation type="submission" date="2024-01" db="EMBL/GenBank/DDBJ databases">
        <title>Genome insights into Plantactinospora veratri sp. nov.</title>
        <authorList>
            <person name="Wang L."/>
        </authorList>
    </citation>
    <scope>NUCLEOTIDE SEQUENCE [LARGE SCALE GENOMIC DNA]</scope>
    <source>
        <strain evidence="2 3">NEAU-FHS4</strain>
    </source>
</reference>
<organism evidence="2 3">
    <name type="scientific">Plantactinospora veratri</name>
    <dbReference type="NCBI Taxonomy" id="1436122"/>
    <lineage>
        <taxon>Bacteria</taxon>
        <taxon>Bacillati</taxon>
        <taxon>Actinomycetota</taxon>
        <taxon>Actinomycetes</taxon>
        <taxon>Micromonosporales</taxon>
        <taxon>Micromonosporaceae</taxon>
        <taxon>Plantactinospora</taxon>
    </lineage>
</organism>
<evidence type="ECO:0000256" key="1">
    <source>
        <dbReference type="ARBA" id="ARBA00022801"/>
    </source>
</evidence>
<protein>
    <submittedName>
        <fullName evidence="2">Agmatine deiminase family protein</fullName>
    </submittedName>
</protein>